<accession>A0A809RJ82</accession>
<reference evidence="1" key="1">
    <citation type="journal article" name="DNA Res.">
        <title>The physiological potential of anammox bacteria as revealed by their core genome structure.</title>
        <authorList>
            <person name="Okubo T."/>
            <person name="Toyoda A."/>
            <person name="Fukuhara K."/>
            <person name="Uchiyama I."/>
            <person name="Harigaya Y."/>
            <person name="Kuroiwa M."/>
            <person name="Suzuki T."/>
            <person name="Murakami Y."/>
            <person name="Suwa Y."/>
            <person name="Takami H."/>
        </authorList>
    </citation>
    <scope>NUCLEOTIDE SEQUENCE</scope>
    <source>
        <strain evidence="1">317325-3</strain>
    </source>
</reference>
<dbReference type="EMBL" id="AP021857">
    <property type="protein sequence ID" value="BBO19472.1"/>
    <property type="molecule type" value="Genomic_DNA"/>
</dbReference>
<dbReference type="Gene3D" id="3.30.565.10">
    <property type="entry name" value="Histidine kinase-like ATPase, C-terminal domain"/>
    <property type="match status" value="1"/>
</dbReference>
<dbReference type="Proteomes" id="UP000662914">
    <property type="component" value="Chromosome"/>
</dbReference>
<dbReference type="InterPro" id="IPR036890">
    <property type="entry name" value="HATPase_C_sf"/>
</dbReference>
<sequence length="443" mass="49355">MNWFNVDKHGLAKLLERRGKEFILFELIQNALDEDVTEVRASLERIPGKRAARLMVEDDHPNGFSDLTHAFTLFAESSKKGNAKQRGRFNLGEKLVLALCDEAEIASTKGTIAFTKAGRTSKRARRARGSRFEGILRMTDAEIAECEMAVKRLLPPAHVKVSYNGQTIPSRTAVVEFEATLLTEIADDTGALRRTRRNTSVRIIEPLPGELPYLYELGIPVVELGDLRWHVDVSQKIPLAFERDNVTPSYLGAIRALVLKHMQARLTAEDVNATWVRDAVQRHGEYLPERVIERVMDLRFGEKRVAYDPSDPEANSRAVAAGYAVIHGGQLSRQEWDAVRRAGAALPAGQVTPSPKPFSDNPDAQPLKLLDREKWTPAIESVVSYAGRIGQRLLDFPITVQIASAATWPYAGAYGGRRLILNVDFHPNLTRGFHLKLTHGLCA</sequence>
<gene>
    <name evidence="1" type="ORF">DSYM_01710</name>
</gene>
<dbReference type="AlphaFoldDB" id="A0A809RJ82"/>
<evidence type="ECO:0000313" key="2">
    <source>
        <dbReference type="Proteomes" id="UP000662914"/>
    </source>
</evidence>
<name>A0A809RJ82_9PROT</name>
<dbReference type="SUPFAM" id="SSF55874">
    <property type="entry name" value="ATPase domain of HSP90 chaperone/DNA topoisomerase II/histidine kinase"/>
    <property type="match status" value="1"/>
</dbReference>
<evidence type="ECO:0000313" key="1">
    <source>
        <dbReference type="EMBL" id="BBO19472.1"/>
    </source>
</evidence>
<proteinExistence type="predicted"/>
<protein>
    <submittedName>
        <fullName evidence="1">Uncharacterized protein</fullName>
    </submittedName>
</protein>
<organism evidence="1 2">
    <name type="scientific">Candidatus Desulfobacillus denitrificans</name>
    <dbReference type="NCBI Taxonomy" id="2608985"/>
    <lineage>
        <taxon>Bacteria</taxon>
        <taxon>Pseudomonadati</taxon>
        <taxon>Pseudomonadota</taxon>
        <taxon>Betaproteobacteria</taxon>
        <taxon>Candidatus Desulfobacillus</taxon>
    </lineage>
</organism>
<dbReference type="KEGG" id="ddz:DSYM_01710"/>